<keyword evidence="2" id="KW-1185">Reference proteome</keyword>
<dbReference type="RefSeq" id="WP_099385449.1">
    <property type="nucleotide sequence ID" value="NZ_JANSWH010000099.1"/>
</dbReference>
<gene>
    <name evidence="1" type="ORF">CSX02_02070</name>
</gene>
<dbReference type="AlphaFoldDB" id="A0A2G3E5P2"/>
<evidence type="ECO:0000313" key="2">
    <source>
        <dbReference type="Proteomes" id="UP000224563"/>
    </source>
</evidence>
<reference evidence="1 2" key="2">
    <citation type="submission" date="2017-10" db="EMBL/GenBank/DDBJ databases">
        <authorList>
            <person name="Banno H."/>
            <person name="Chua N.-H."/>
        </authorList>
    </citation>
    <scope>NUCLEOTIDE SEQUENCE [LARGE SCALE GENOMIC DNA]</scope>
    <source>
        <strain evidence="1 2">JK623</strain>
    </source>
</reference>
<dbReference type="Proteomes" id="UP000224563">
    <property type="component" value="Unassembled WGS sequence"/>
</dbReference>
<comment type="caution">
    <text evidence="1">The sequence shown here is derived from an EMBL/GenBank/DDBJ whole genome shotgun (WGS) entry which is preliminary data.</text>
</comment>
<dbReference type="EMBL" id="PDYG01000006">
    <property type="protein sequence ID" value="PHU38531.1"/>
    <property type="molecule type" value="Genomic_DNA"/>
</dbReference>
<name>A0A2G3E5P2_9FIRM</name>
<reference evidence="1 2" key="1">
    <citation type="submission" date="2017-10" db="EMBL/GenBank/DDBJ databases">
        <title>Resolving the taxonomy of Roseburia spp., Eubacterium rectale and Agathobacter spp. through phylogenomic analysis.</title>
        <authorList>
            <person name="Sheridan P.O."/>
            <person name="Walker A.W."/>
            <person name="Duncan S.H."/>
            <person name="Scott K.P."/>
            <person name="Toole P.W.O."/>
            <person name="Luis P."/>
            <person name="Flint H.J."/>
        </authorList>
    </citation>
    <scope>NUCLEOTIDE SEQUENCE [LARGE SCALE GENOMIC DNA]</scope>
    <source>
        <strain evidence="1 2">JK623</strain>
    </source>
</reference>
<sequence>MYHPWKHFRTITRHKILVMRGCFRIGLYKQGLLHDLSKYSLTEFLPGAKYYQGTMSPNNAERMDKGVSRAWLHHKGRNKHHLEYWIDYMQPEDKPLDAQKLGMGGMKMPIRYVCEMYVDRVCASKNYQKDQYTDESALLYFYRSKPAYMIHPDTAALLEYLLTMLAVKGEKYTEHFIRHQVLKSKIPYEEEVLINRTKELNYQNRA</sequence>
<organism evidence="1 2">
    <name type="scientific">Agathobacter ruminis</name>
    <dbReference type="NCBI Taxonomy" id="1712665"/>
    <lineage>
        <taxon>Bacteria</taxon>
        <taxon>Bacillati</taxon>
        <taxon>Bacillota</taxon>
        <taxon>Clostridia</taxon>
        <taxon>Lachnospirales</taxon>
        <taxon>Lachnospiraceae</taxon>
        <taxon>Agathobacter</taxon>
    </lineage>
</organism>
<protein>
    <submittedName>
        <fullName evidence="1">Catalase</fullName>
    </submittedName>
</protein>
<accession>A0A2G3E5P2</accession>
<dbReference type="Pfam" id="PF18907">
    <property type="entry name" value="DUF5662"/>
    <property type="match status" value="1"/>
</dbReference>
<proteinExistence type="predicted"/>
<dbReference type="InterPro" id="IPR043721">
    <property type="entry name" value="DUF5662"/>
</dbReference>
<evidence type="ECO:0000313" key="1">
    <source>
        <dbReference type="EMBL" id="PHU38531.1"/>
    </source>
</evidence>